<dbReference type="SUPFAM" id="SSF55620">
    <property type="entry name" value="Tetrahydrobiopterin biosynthesis enzymes-like"/>
    <property type="match status" value="1"/>
</dbReference>
<evidence type="ECO:0000256" key="2">
    <source>
        <dbReference type="ARBA" id="ARBA00005013"/>
    </source>
</evidence>
<sequence length="227" mass="26251">MARDRILITELRVDCIVGVFDHERRRPQPLLIDLELGLDTAEAAYSGRIAATCDYGRVADEIATLLEFRRYKLLEVAASEVAAMLIGVHPMIEDVRLRLRKPNALSGRATMAGVEVYREAREQLRMRERNEFGEVEILHQSREAGLYLLHIDPRREIPAHYHQIMRELEWLVDGAIERDGERLRGFEPIVWREQRVHHYVNVGDRRATLFCCDSPPFVPEDEIVVGD</sequence>
<dbReference type="RefSeq" id="WP_106094128.1">
    <property type="nucleotide sequence ID" value="NZ_PVNL01000136.1"/>
</dbReference>
<dbReference type="InterPro" id="IPR043133">
    <property type="entry name" value="GTP-CH-I_C/QueF"/>
</dbReference>
<dbReference type="Gene3D" id="3.30.1130.10">
    <property type="match status" value="1"/>
</dbReference>
<dbReference type="NCBIfam" id="TIGR00525">
    <property type="entry name" value="folB"/>
    <property type="match status" value="1"/>
</dbReference>
<keyword evidence="5 6" id="KW-0456">Lyase</keyword>
<dbReference type="OrthoDB" id="5379688at2"/>
<dbReference type="AlphaFoldDB" id="A0A2S9XS60"/>
<evidence type="ECO:0000259" key="7">
    <source>
        <dbReference type="SMART" id="SM00905"/>
    </source>
</evidence>
<accession>A0A2S9XS60</accession>
<organism evidence="8 9">
    <name type="scientific">Enhygromyxa salina</name>
    <dbReference type="NCBI Taxonomy" id="215803"/>
    <lineage>
        <taxon>Bacteria</taxon>
        <taxon>Pseudomonadati</taxon>
        <taxon>Myxococcota</taxon>
        <taxon>Polyangia</taxon>
        <taxon>Nannocystales</taxon>
        <taxon>Nannocystaceae</taxon>
        <taxon>Enhygromyxa</taxon>
    </lineage>
</organism>
<gene>
    <name evidence="8" type="primary">folB</name>
    <name evidence="8" type="ORF">ENSA7_73360</name>
</gene>
<dbReference type="EMBL" id="PVNL01000136">
    <property type="protein sequence ID" value="PRP95702.1"/>
    <property type="molecule type" value="Genomic_DNA"/>
</dbReference>
<name>A0A2S9XS60_9BACT</name>
<dbReference type="UniPathway" id="UPA00077">
    <property type="reaction ID" value="UER00154"/>
</dbReference>
<keyword evidence="4 6" id="KW-0289">Folate biosynthesis</keyword>
<evidence type="ECO:0000256" key="5">
    <source>
        <dbReference type="ARBA" id="ARBA00023239"/>
    </source>
</evidence>
<dbReference type="EC" id="4.1.2.25" evidence="6"/>
<evidence type="ECO:0000256" key="1">
    <source>
        <dbReference type="ARBA" id="ARBA00001353"/>
    </source>
</evidence>
<dbReference type="NCBIfam" id="TIGR00526">
    <property type="entry name" value="folB_dom"/>
    <property type="match status" value="1"/>
</dbReference>
<dbReference type="PANTHER" id="PTHR42844">
    <property type="entry name" value="DIHYDRONEOPTERIN ALDOLASE 1-RELATED"/>
    <property type="match status" value="1"/>
</dbReference>
<comment type="similarity">
    <text evidence="3 6">Belongs to the DHNA family.</text>
</comment>
<comment type="function">
    <text evidence="6">Catalyzes the conversion of 7,8-dihydroneopterin to 6-hydroxymethyl-7,8-dihydropterin.</text>
</comment>
<dbReference type="SMART" id="SM00905">
    <property type="entry name" value="FolB"/>
    <property type="match status" value="1"/>
</dbReference>
<evidence type="ECO:0000256" key="6">
    <source>
        <dbReference type="RuleBase" id="RU362079"/>
    </source>
</evidence>
<dbReference type="Pfam" id="PF02152">
    <property type="entry name" value="FolB"/>
    <property type="match status" value="1"/>
</dbReference>
<comment type="caution">
    <text evidence="8">The sequence shown here is derived from an EMBL/GenBank/DDBJ whole genome shotgun (WGS) entry which is preliminary data.</text>
</comment>
<dbReference type="GO" id="GO:0046654">
    <property type="term" value="P:tetrahydrofolate biosynthetic process"/>
    <property type="evidence" value="ECO:0007669"/>
    <property type="project" value="UniProtKB-UniRule"/>
</dbReference>
<dbReference type="PANTHER" id="PTHR42844:SF1">
    <property type="entry name" value="DIHYDRONEOPTERIN ALDOLASE 1-RELATED"/>
    <property type="match status" value="1"/>
</dbReference>
<comment type="catalytic activity">
    <reaction evidence="1 6">
        <text>7,8-dihydroneopterin = 6-hydroxymethyl-7,8-dihydropterin + glycolaldehyde</text>
        <dbReference type="Rhea" id="RHEA:10540"/>
        <dbReference type="ChEBI" id="CHEBI:17001"/>
        <dbReference type="ChEBI" id="CHEBI:17071"/>
        <dbReference type="ChEBI" id="CHEBI:44841"/>
        <dbReference type="EC" id="4.1.2.25"/>
    </reaction>
</comment>
<evidence type="ECO:0000256" key="4">
    <source>
        <dbReference type="ARBA" id="ARBA00022909"/>
    </source>
</evidence>
<reference evidence="8 9" key="1">
    <citation type="submission" date="2018-03" db="EMBL/GenBank/DDBJ databases">
        <title>Draft Genome Sequences of the Obligatory Marine Myxobacteria Enhygromyxa salina SWB007.</title>
        <authorList>
            <person name="Poehlein A."/>
            <person name="Moghaddam J.A."/>
            <person name="Harms H."/>
            <person name="Alanjari M."/>
            <person name="Koenig G.M."/>
            <person name="Daniel R."/>
            <person name="Schaeberle T.F."/>
        </authorList>
    </citation>
    <scope>NUCLEOTIDE SEQUENCE [LARGE SCALE GENOMIC DNA]</scope>
    <source>
        <strain evidence="8 9">SWB007</strain>
    </source>
</reference>
<protein>
    <recommendedName>
        <fullName evidence="6">7,8-dihydroneopterin aldolase</fullName>
        <ecNumber evidence="6">4.1.2.25</ecNumber>
    </recommendedName>
</protein>
<dbReference type="InterPro" id="IPR006156">
    <property type="entry name" value="Dihydroneopterin_aldolase"/>
</dbReference>
<dbReference type="GO" id="GO:0046656">
    <property type="term" value="P:folic acid biosynthetic process"/>
    <property type="evidence" value="ECO:0007669"/>
    <property type="project" value="UniProtKB-UniRule"/>
</dbReference>
<evidence type="ECO:0000313" key="9">
    <source>
        <dbReference type="Proteomes" id="UP000238823"/>
    </source>
</evidence>
<dbReference type="GO" id="GO:0004150">
    <property type="term" value="F:dihydroneopterin aldolase activity"/>
    <property type="evidence" value="ECO:0007669"/>
    <property type="project" value="UniProtKB-UniRule"/>
</dbReference>
<dbReference type="InterPro" id="IPR006157">
    <property type="entry name" value="FolB_dom"/>
</dbReference>
<dbReference type="SUPFAM" id="SSF51182">
    <property type="entry name" value="RmlC-like cupins"/>
    <property type="match status" value="1"/>
</dbReference>
<dbReference type="Proteomes" id="UP000238823">
    <property type="component" value="Unassembled WGS sequence"/>
</dbReference>
<evidence type="ECO:0000256" key="3">
    <source>
        <dbReference type="ARBA" id="ARBA00005708"/>
    </source>
</evidence>
<feature type="domain" description="Dihydroneopterin aldolase/epimerase" evidence="7">
    <location>
        <begin position="6"/>
        <end position="118"/>
    </location>
</feature>
<dbReference type="GO" id="GO:0005737">
    <property type="term" value="C:cytoplasm"/>
    <property type="evidence" value="ECO:0007669"/>
    <property type="project" value="TreeGrafter"/>
</dbReference>
<comment type="pathway">
    <text evidence="2 6">Cofactor biosynthesis; tetrahydrofolate biosynthesis; 2-amino-4-hydroxy-6-hydroxymethyl-7,8-dihydropteridine diphosphate from 7,8-dihydroneopterin triphosphate: step 3/4.</text>
</comment>
<evidence type="ECO:0000313" key="8">
    <source>
        <dbReference type="EMBL" id="PRP95702.1"/>
    </source>
</evidence>
<dbReference type="InterPro" id="IPR011051">
    <property type="entry name" value="RmlC_Cupin_sf"/>
</dbReference>
<proteinExistence type="inferred from homology"/>